<keyword evidence="4" id="KW-1185">Reference proteome</keyword>
<proteinExistence type="predicted"/>
<dbReference type="Gene3D" id="3.40.50.150">
    <property type="entry name" value="Vaccinia Virus protein VP39"/>
    <property type="match status" value="1"/>
</dbReference>
<protein>
    <submittedName>
        <fullName evidence="3">Methyltransferase type 11</fullName>
    </submittedName>
</protein>
<feature type="transmembrane region" description="Helical" evidence="1">
    <location>
        <begin position="183"/>
        <end position="202"/>
    </location>
</feature>
<dbReference type="InterPro" id="IPR052356">
    <property type="entry name" value="Thiol_S-MT"/>
</dbReference>
<dbReference type="Pfam" id="PF08241">
    <property type="entry name" value="Methyltransf_11"/>
    <property type="match status" value="1"/>
</dbReference>
<dbReference type="OrthoDB" id="163232at2"/>
<dbReference type="AlphaFoldDB" id="A0A4Q0XPS7"/>
<feature type="domain" description="Methyltransferase type 11" evidence="2">
    <location>
        <begin position="57"/>
        <end position="145"/>
    </location>
</feature>
<accession>A0A4Q0XPS7</accession>
<gene>
    <name evidence="3" type="ORF">CRV04_09775</name>
</gene>
<feature type="transmembrane region" description="Helical" evidence="1">
    <location>
        <begin position="214"/>
        <end position="234"/>
    </location>
</feature>
<evidence type="ECO:0000256" key="1">
    <source>
        <dbReference type="SAM" id="Phobius"/>
    </source>
</evidence>
<dbReference type="GO" id="GO:0008757">
    <property type="term" value="F:S-adenosylmethionine-dependent methyltransferase activity"/>
    <property type="evidence" value="ECO:0007669"/>
    <property type="project" value="InterPro"/>
</dbReference>
<evidence type="ECO:0000259" key="2">
    <source>
        <dbReference type="Pfam" id="PF08241"/>
    </source>
</evidence>
<reference evidence="3 4" key="1">
    <citation type="submission" date="2017-10" db="EMBL/GenBank/DDBJ databases">
        <title>Genomics of the genus Arcobacter.</title>
        <authorList>
            <person name="Perez-Cataluna A."/>
            <person name="Figueras M.J."/>
        </authorList>
    </citation>
    <scope>NUCLEOTIDE SEQUENCE [LARGE SCALE GENOMIC DNA]</scope>
    <source>
        <strain evidence="3 4">CECT 8987</strain>
    </source>
</reference>
<dbReference type="Proteomes" id="UP000290657">
    <property type="component" value="Unassembled WGS sequence"/>
</dbReference>
<keyword evidence="1" id="KW-0812">Transmembrane</keyword>
<dbReference type="SUPFAM" id="SSF53335">
    <property type="entry name" value="S-adenosyl-L-methionine-dependent methyltransferases"/>
    <property type="match status" value="1"/>
</dbReference>
<dbReference type="PANTHER" id="PTHR45036">
    <property type="entry name" value="METHYLTRANSFERASE LIKE 7B"/>
    <property type="match status" value="1"/>
</dbReference>
<keyword evidence="1" id="KW-1133">Transmembrane helix</keyword>
<name>A0A4Q0XPS7_9BACT</name>
<dbReference type="GO" id="GO:0032259">
    <property type="term" value="P:methylation"/>
    <property type="evidence" value="ECO:0007669"/>
    <property type="project" value="UniProtKB-KW"/>
</dbReference>
<dbReference type="EMBL" id="PDKN01000007">
    <property type="protein sequence ID" value="RXJ55384.1"/>
    <property type="molecule type" value="Genomic_DNA"/>
</dbReference>
<dbReference type="PANTHER" id="PTHR45036:SF1">
    <property type="entry name" value="METHYLTRANSFERASE LIKE 7A"/>
    <property type="match status" value="1"/>
</dbReference>
<sequence length="254" mass="29567">MQMMERLCHYFSYKLIPILTGSIHQPDVYVTDGFFLNWRQMKKSILKASHYVKGKCLDIGAGQAPYKKYLEEKCTEYIISDSSLTHKEMFKASDVQFVNAEATSLPFASETMDTVILTQVLEHVFDYQDVIIEAKRVLKKEGILLLSVPFIYQAHAQPYDFFRFSEFGLKTLLEKNGFEVIEFHYQGYLGTTLISIINGYIWDRTSKFRCFRNIVCLPIILPIFVFNNIIGLFLDTFKAQSFSPNFFVICRNRD</sequence>
<dbReference type="InterPro" id="IPR029063">
    <property type="entry name" value="SAM-dependent_MTases_sf"/>
</dbReference>
<organism evidence="3 4">
    <name type="scientific">Candidatus Marinarcus aquaticus</name>
    <dbReference type="NCBI Taxonomy" id="2044504"/>
    <lineage>
        <taxon>Bacteria</taxon>
        <taxon>Pseudomonadati</taxon>
        <taxon>Campylobacterota</taxon>
        <taxon>Epsilonproteobacteria</taxon>
        <taxon>Campylobacterales</taxon>
        <taxon>Arcobacteraceae</taxon>
        <taxon>Candidatus Marinarcus</taxon>
    </lineage>
</organism>
<evidence type="ECO:0000313" key="4">
    <source>
        <dbReference type="Proteomes" id="UP000290657"/>
    </source>
</evidence>
<keyword evidence="3" id="KW-0489">Methyltransferase</keyword>
<keyword evidence="3" id="KW-0808">Transferase</keyword>
<dbReference type="InterPro" id="IPR013216">
    <property type="entry name" value="Methyltransf_11"/>
</dbReference>
<dbReference type="CDD" id="cd02440">
    <property type="entry name" value="AdoMet_MTases"/>
    <property type="match status" value="1"/>
</dbReference>
<comment type="caution">
    <text evidence="3">The sequence shown here is derived from an EMBL/GenBank/DDBJ whole genome shotgun (WGS) entry which is preliminary data.</text>
</comment>
<evidence type="ECO:0000313" key="3">
    <source>
        <dbReference type="EMBL" id="RXJ55384.1"/>
    </source>
</evidence>
<keyword evidence="1" id="KW-0472">Membrane</keyword>